<sequence length="309" mass="34245">MIDSFYAFGHYHSSEWERASLMDTESMPALMVGLGDLGSRIARQLAAASIPTTGVRRRTEPVAGVTVVSHDVCTPWPRDLMARPPADVVFCLAPPERTDAGYEKAYLEPARAGLHWLQQQAPQAHVWLIASTSVYAQQAGEWVDETAIAAPSRSGAALIRAAEQLWLDSPQPATTLRPAGLYGPGREYLLRQAEQGYRVADAQPIYTNRIHVDDVARAVAHLVQRRRRDGVAEAVFNLADRKPVALQTLLPHLQQQLGVQMTGEARHLRRGSKRISSARLAATGFQWLYPDWTLGYADLIAQRRARQPD</sequence>
<dbReference type="AlphaFoldDB" id="A0A4Z0WHY6"/>
<dbReference type="InterPro" id="IPR036291">
    <property type="entry name" value="NAD(P)-bd_dom_sf"/>
</dbReference>
<keyword evidence="3" id="KW-1185">Reference proteome</keyword>
<organism evidence="2 3">
    <name type="scientific">Natronospirillum operosum</name>
    <dbReference type="NCBI Taxonomy" id="2759953"/>
    <lineage>
        <taxon>Bacteria</taxon>
        <taxon>Pseudomonadati</taxon>
        <taxon>Pseudomonadota</taxon>
        <taxon>Gammaproteobacteria</taxon>
        <taxon>Oceanospirillales</taxon>
        <taxon>Natronospirillaceae</taxon>
        <taxon>Natronospirillum</taxon>
    </lineage>
</organism>
<name>A0A4Z0WHY6_9GAMM</name>
<accession>A0A4Z0WHY6</accession>
<proteinExistence type="predicted"/>
<dbReference type="PANTHER" id="PTHR43574">
    <property type="entry name" value="EPIMERASE-RELATED"/>
    <property type="match status" value="1"/>
</dbReference>
<dbReference type="OrthoDB" id="9808276at2"/>
<dbReference type="Proteomes" id="UP000297475">
    <property type="component" value="Unassembled WGS sequence"/>
</dbReference>
<dbReference type="Gene3D" id="3.40.50.720">
    <property type="entry name" value="NAD(P)-binding Rossmann-like Domain"/>
    <property type="match status" value="1"/>
</dbReference>
<reference evidence="2 3" key="1">
    <citation type="submission" date="2019-04" db="EMBL/GenBank/DDBJ databases">
        <title>Natronospirillum operosus gen. nov., sp. nov., a haloalkaliphilic satellite isolated from decaying biomass of laboratory culture of cyanobacterium Geitlerinema sp. and proposal of Natronospirillaceae fam. nov. and Saccharospirillaceae fam. nov.</title>
        <authorList>
            <person name="Kevbrin V."/>
            <person name="Boltyanskaya Y."/>
            <person name="Koziaeva V."/>
            <person name="Grouzdev D.S."/>
            <person name="Park M."/>
            <person name="Cho J."/>
        </authorList>
    </citation>
    <scope>NUCLEOTIDE SEQUENCE [LARGE SCALE GENOMIC DNA]</scope>
    <source>
        <strain evidence="2 3">G-116</strain>
    </source>
</reference>
<dbReference type="SUPFAM" id="SSF51735">
    <property type="entry name" value="NAD(P)-binding Rossmann-fold domains"/>
    <property type="match status" value="1"/>
</dbReference>
<evidence type="ECO:0000313" key="2">
    <source>
        <dbReference type="EMBL" id="TGG95356.1"/>
    </source>
</evidence>
<evidence type="ECO:0000313" key="3">
    <source>
        <dbReference type="Proteomes" id="UP000297475"/>
    </source>
</evidence>
<comment type="caution">
    <text evidence="2">The sequence shown here is derived from an EMBL/GenBank/DDBJ whole genome shotgun (WGS) entry which is preliminary data.</text>
</comment>
<dbReference type="EMBL" id="SRMF01000001">
    <property type="protein sequence ID" value="TGG95356.1"/>
    <property type="molecule type" value="Genomic_DNA"/>
</dbReference>
<gene>
    <name evidence="2" type="ORF">E4656_02735</name>
</gene>
<protein>
    <submittedName>
        <fullName evidence="2">SDR family NAD(P)-dependent oxidoreductase</fullName>
    </submittedName>
</protein>
<evidence type="ECO:0000256" key="1">
    <source>
        <dbReference type="ARBA" id="ARBA00023027"/>
    </source>
</evidence>
<keyword evidence="1" id="KW-0520">NAD</keyword>